<proteinExistence type="predicted"/>
<dbReference type="EMBL" id="JAUNZN010000002">
    <property type="protein sequence ID" value="KAK4826979.1"/>
    <property type="molecule type" value="Genomic_DNA"/>
</dbReference>
<reference evidence="1 2" key="1">
    <citation type="journal article" date="2023" name="J. Hered.">
        <title>Chromosome-level genome of the wood stork (Mycteria americana) provides insight into avian chromosome evolution.</title>
        <authorList>
            <person name="Flamio R. Jr."/>
            <person name="Ramstad K.M."/>
        </authorList>
    </citation>
    <scope>NUCLEOTIDE SEQUENCE [LARGE SCALE GENOMIC DNA]</scope>
    <source>
        <strain evidence="1">JAX WOST 10</strain>
    </source>
</reference>
<keyword evidence="2" id="KW-1185">Reference proteome</keyword>
<evidence type="ECO:0008006" key="3">
    <source>
        <dbReference type="Google" id="ProtNLM"/>
    </source>
</evidence>
<organism evidence="1 2">
    <name type="scientific">Mycteria americana</name>
    <name type="common">Wood stork</name>
    <dbReference type="NCBI Taxonomy" id="33587"/>
    <lineage>
        <taxon>Eukaryota</taxon>
        <taxon>Metazoa</taxon>
        <taxon>Chordata</taxon>
        <taxon>Craniata</taxon>
        <taxon>Vertebrata</taxon>
        <taxon>Euteleostomi</taxon>
        <taxon>Archelosauria</taxon>
        <taxon>Archosauria</taxon>
        <taxon>Dinosauria</taxon>
        <taxon>Saurischia</taxon>
        <taxon>Theropoda</taxon>
        <taxon>Coelurosauria</taxon>
        <taxon>Aves</taxon>
        <taxon>Neognathae</taxon>
        <taxon>Neoaves</taxon>
        <taxon>Aequornithes</taxon>
        <taxon>Ciconiiformes</taxon>
        <taxon>Ciconiidae</taxon>
        <taxon>Mycteria</taxon>
    </lineage>
</organism>
<comment type="caution">
    <text evidence="1">The sequence shown here is derived from an EMBL/GenBank/DDBJ whole genome shotgun (WGS) entry which is preliminary data.</text>
</comment>
<evidence type="ECO:0000313" key="1">
    <source>
        <dbReference type="EMBL" id="KAK4826979.1"/>
    </source>
</evidence>
<evidence type="ECO:0000313" key="2">
    <source>
        <dbReference type="Proteomes" id="UP001333110"/>
    </source>
</evidence>
<sequence>MKLYETAVPKLYNERKVTPILKKGKKKDLGTRDWPAIPQFQGSGKPCLTNLIAFHDFSKAFDTVSHSILTDKLVRYGLEKFSIR</sequence>
<gene>
    <name evidence="1" type="ORF">QYF61_012920</name>
</gene>
<accession>A0AAN7NK09</accession>
<dbReference type="AlphaFoldDB" id="A0AAN7NK09"/>
<protein>
    <recommendedName>
        <fullName evidence="3">Reverse transcriptase domain-containing protein</fullName>
    </recommendedName>
</protein>
<dbReference type="Proteomes" id="UP001333110">
    <property type="component" value="Unassembled WGS sequence"/>
</dbReference>
<name>A0AAN7NK09_MYCAM</name>